<feature type="region of interest" description="Disordered" evidence="1">
    <location>
        <begin position="1"/>
        <end position="141"/>
    </location>
</feature>
<dbReference type="EMBL" id="GBRH01177392">
    <property type="protein sequence ID" value="JAE20504.1"/>
    <property type="molecule type" value="Transcribed_RNA"/>
</dbReference>
<proteinExistence type="predicted"/>
<feature type="compositionally biased region" description="Polar residues" evidence="1">
    <location>
        <begin position="28"/>
        <end position="40"/>
    </location>
</feature>
<evidence type="ECO:0000313" key="2">
    <source>
        <dbReference type="EMBL" id="JAE20504.1"/>
    </source>
</evidence>
<reference evidence="2" key="1">
    <citation type="submission" date="2014-09" db="EMBL/GenBank/DDBJ databases">
        <authorList>
            <person name="Magalhaes I.L.F."/>
            <person name="Oliveira U."/>
            <person name="Santos F.R."/>
            <person name="Vidigal T.H.D.A."/>
            <person name="Brescovit A.D."/>
            <person name="Santos A.J."/>
        </authorList>
    </citation>
    <scope>NUCLEOTIDE SEQUENCE</scope>
    <source>
        <tissue evidence="2">Shoot tissue taken approximately 20 cm above the soil surface</tissue>
    </source>
</reference>
<name>A0A0A9GAL1_ARUDO</name>
<feature type="compositionally biased region" description="Low complexity" evidence="1">
    <location>
        <begin position="10"/>
        <end position="19"/>
    </location>
</feature>
<protein>
    <submittedName>
        <fullName evidence="2">p2C26</fullName>
    </submittedName>
</protein>
<sequence>MPTKSHRWSSETTTWTRSSPARPCAHCTPSSRRSGTTQGRFFSETLRRRLPNDGFRNLLEKPRDDDDEGAGLLGFAGSGPEKGTAWSSGPESWAPRSMGPERKSGPEERLESCSGAEEKEEEVWKADEYGGGMPPAADEEW</sequence>
<accession>A0A0A9GAL1</accession>
<evidence type="ECO:0000256" key="1">
    <source>
        <dbReference type="SAM" id="MobiDB-lite"/>
    </source>
</evidence>
<reference evidence="2" key="2">
    <citation type="journal article" date="2015" name="Data Brief">
        <title>Shoot transcriptome of the giant reed, Arundo donax.</title>
        <authorList>
            <person name="Barrero R.A."/>
            <person name="Guerrero F.D."/>
            <person name="Moolhuijzen P."/>
            <person name="Goolsby J.A."/>
            <person name="Tidwell J."/>
            <person name="Bellgard S.E."/>
            <person name="Bellgard M.I."/>
        </authorList>
    </citation>
    <scope>NUCLEOTIDE SEQUENCE</scope>
    <source>
        <tissue evidence="2">Shoot tissue taken approximately 20 cm above the soil surface</tissue>
    </source>
</reference>
<dbReference type="AlphaFoldDB" id="A0A0A9GAL1"/>
<feature type="compositionally biased region" description="Basic and acidic residues" evidence="1">
    <location>
        <begin position="99"/>
        <end position="111"/>
    </location>
</feature>
<organism evidence="2">
    <name type="scientific">Arundo donax</name>
    <name type="common">Giant reed</name>
    <name type="synonym">Donax arundinaceus</name>
    <dbReference type="NCBI Taxonomy" id="35708"/>
    <lineage>
        <taxon>Eukaryota</taxon>
        <taxon>Viridiplantae</taxon>
        <taxon>Streptophyta</taxon>
        <taxon>Embryophyta</taxon>
        <taxon>Tracheophyta</taxon>
        <taxon>Spermatophyta</taxon>
        <taxon>Magnoliopsida</taxon>
        <taxon>Liliopsida</taxon>
        <taxon>Poales</taxon>
        <taxon>Poaceae</taxon>
        <taxon>PACMAD clade</taxon>
        <taxon>Arundinoideae</taxon>
        <taxon>Arundineae</taxon>
        <taxon>Arundo</taxon>
    </lineage>
</organism>